<geneLocation type="plasmid" evidence="2 3">
    <name>unnamed</name>
</geneLocation>
<keyword evidence="3" id="KW-1185">Reference proteome</keyword>
<reference evidence="2 3" key="2">
    <citation type="journal article" date="2024" name="Microb. Biotechnol.">
        <title>The involvement of multiple ABC transporters in daunorubicin efflux in Streptomyces coeruleorubidus.</title>
        <authorList>
            <person name="Dong J."/>
            <person name="Ning J."/>
            <person name="Tian Y."/>
            <person name="Li H."/>
            <person name="Chen H."/>
            <person name="Guan W."/>
        </authorList>
    </citation>
    <scope>NUCLEOTIDE SEQUENCE [LARGE SCALE GENOMIC DNA]</scope>
    <source>
        <strain evidence="2 3">CICC 11043</strain>
    </source>
</reference>
<accession>A0ABZ0KTQ3</accession>
<name>A0ABZ0KTQ3_STRC4</name>
<feature type="compositionally biased region" description="Basic and acidic residues" evidence="1">
    <location>
        <begin position="252"/>
        <end position="268"/>
    </location>
</feature>
<reference evidence="2 3" key="1">
    <citation type="journal article" date="2021" name="J. Microbiol. Biotechnol.">
        <title>An Efficient Markerless Deletion System Suitable for the Industrial Strains of Streptomyces.</title>
        <authorList>
            <person name="Dong J."/>
            <person name="Wei J."/>
            <person name="Li H."/>
            <person name="Zhao S."/>
            <person name="Guan W."/>
        </authorList>
    </citation>
    <scope>NUCLEOTIDE SEQUENCE [LARGE SCALE GENOMIC DNA]</scope>
    <source>
        <strain evidence="2 3">CICC 11043</strain>
    </source>
</reference>
<proteinExistence type="predicted"/>
<feature type="compositionally biased region" description="Basic and acidic residues" evidence="1">
    <location>
        <begin position="1"/>
        <end position="12"/>
    </location>
</feature>
<dbReference type="EMBL" id="CP137525">
    <property type="protein sequence ID" value="WOT40665.1"/>
    <property type="molecule type" value="Genomic_DNA"/>
</dbReference>
<evidence type="ECO:0000313" key="3">
    <source>
        <dbReference type="Proteomes" id="UP001305002"/>
    </source>
</evidence>
<organism evidence="2 3">
    <name type="scientific">Streptomyces coeruleorubidus</name>
    <dbReference type="NCBI Taxonomy" id="116188"/>
    <lineage>
        <taxon>Bacteria</taxon>
        <taxon>Bacillati</taxon>
        <taxon>Actinomycetota</taxon>
        <taxon>Actinomycetes</taxon>
        <taxon>Kitasatosporales</taxon>
        <taxon>Streptomycetaceae</taxon>
        <taxon>Streptomyces</taxon>
    </lineage>
</organism>
<evidence type="ECO:0000256" key="1">
    <source>
        <dbReference type="SAM" id="MobiDB-lite"/>
    </source>
</evidence>
<keyword evidence="2" id="KW-0614">Plasmid</keyword>
<sequence length="290" mass="31104">MKDALFERVNDRWKKRRDGWKDNVGQRGRRTKPSRNASERRGRQRPRTGAPGASGDDARRSGSGPNGSGHAGYGQARTSPFDQAGGDPVTFTVEQVDPPGTHAKRWEPAEIGQAPRGLPGQGQPALPWAPQRPAGKRPGTSRRKDPIPMPQTPARRGSAAVSAGVHATDITLDDALEALTKLVSDGMTTSDDADQLARQSNRLVAAVESINQDLAAAHNVKGKTTRAMETVMEGVTEVVRVAQRLAKKAHDAAEAAEAEENKMKRDYRPVQAATADAGLATPSARIHNEN</sequence>
<protein>
    <submittedName>
        <fullName evidence="2">Uncharacterized protein</fullName>
    </submittedName>
</protein>
<evidence type="ECO:0000313" key="2">
    <source>
        <dbReference type="EMBL" id="WOT40665.1"/>
    </source>
</evidence>
<feature type="region of interest" description="Disordered" evidence="1">
    <location>
        <begin position="252"/>
        <end position="290"/>
    </location>
</feature>
<dbReference type="Proteomes" id="UP001305002">
    <property type="component" value="Plasmid unnamed"/>
</dbReference>
<gene>
    <name evidence="2" type="ORF">R5U08_41990</name>
</gene>
<feature type="region of interest" description="Disordered" evidence="1">
    <location>
        <begin position="1"/>
        <end position="164"/>
    </location>
</feature>
<dbReference type="RefSeq" id="WP_317928334.1">
    <property type="nucleotide sequence ID" value="NZ_CP137525.1"/>
</dbReference>